<name>A0A4V5PQK4_RHOCA</name>
<evidence type="ECO:0000313" key="3">
    <source>
        <dbReference type="EMBL" id="TKD12910.1"/>
    </source>
</evidence>
<evidence type="ECO:0000313" key="4">
    <source>
        <dbReference type="Proteomes" id="UP000310597"/>
    </source>
</evidence>
<proteinExistence type="predicted"/>
<protein>
    <submittedName>
        <fullName evidence="3">DUF2730 family protein</fullName>
    </submittedName>
</protein>
<gene>
    <name evidence="3" type="ORF">FBT96_20005</name>
</gene>
<feature type="coiled-coil region" evidence="1">
    <location>
        <begin position="42"/>
        <end position="69"/>
    </location>
</feature>
<evidence type="ECO:0000256" key="2">
    <source>
        <dbReference type="SAM" id="Phobius"/>
    </source>
</evidence>
<evidence type="ECO:0000256" key="1">
    <source>
        <dbReference type="SAM" id="Coils"/>
    </source>
</evidence>
<dbReference type="EMBL" id="SWJZ01000153">
    <property type="protein sequence ID" value="TKD12910.1"/>
    <property type="molecule type" value="Genomic_DNA"/>
</dbReference>
<reference evidence="3 4" key="1">
    <citation type="submission" date="2019-04" db="EMBL/GenBank/DDBJ databases">
        <title>Draft Whole-Genome sequence of the purple photosynthetic bacterium Rhodobacter capsulatus SP108 with an indigenous class A beta-lactamase.</title>
        <authorList>
            <person name="Robertson S."/>
            <person name="Meyer T.E."/>
            <person name="Kyndt J.A."/>
        </authorList>
    </citation>
    <scope>NUCLEOTIDE SEQUENCE [LARGE SCALE GENOMIC DNA]</scope>
    <source>
        <strain evidence="3 4">SP108</strain>
    </source>
</reference>
<feature type="transmembrane region" description="Helical" evidence="2">
    <location>
        <begin position="12"/>
        <end position="31"/>
    </location>
</feature>
<dbReference type="AlphaFoldDB" id="A0A4V5PQK4"/>
<keyword evidence="1" id="KW-0175">Coiled coil</keyword>
<accession>A0A4V5PQK4</accession>
<dbReference type="RefSeq" id="WP_136909775.1">
    <property type="nucleotide sequence ID" value="NZ_SWJZ01000153.1"/>
</dbReference>
<keyword evidence="2" id="KW-0812">Transmembrane</keyword>
<keyword evidence="2" id="KW-1133">Transmembrane helix</keyword>
<dbReference type="Pfam" id="PF10805">
    <property type="entry name" value="DUF2730"/>
    <property type="match status" value="1"/>
</dbReference>
<sequence length="116" mass="12947">MTEPLDIGPLVVWAAGASTLISLGTTVFAWLTAGSRKNDARLDKLGVRVDELEREVQTHGDKIDQLPNQEMMHRLELSLVRMEGHIDRMDERLKPVAAIAERMQELMLEQAKGAGK</sequence>
<keyword evidence="2" id="KW-0472">Membrane</keyword>
<dbReference type="InterPro" id="IPR020269">
    <property type="entry name" value="Phage_Mu_Releasin"/>
</dbReference>
<dbReference type="OrthoDB" id="7853261at2"/>
<dbReference type="Proteomes" id="UP000310597">
    <property type="component" value="Unassembled WGS sequence"/>
</dbReference>
<organism evidence="3 4">
    <name type="scientific">Rhodobacter capsulatus</name>
    <name type="common">Rhodopseudomonas capsulata</name>
    <dbReference type="NCBI Taxonomy" id="1061"/>
    <lineage>
        <taxon>Bacteria</taxon>
        <taxon>Pseudomonadati</taxon>
        <taxon>Pseudomonadota</taxon>
        <taxon>Alphaproteobacteria</taxon>
        <taxon>Rhodobacterales</taxon>
        <taxon>Rhodobacter group</taxon>
        <taxon>Rhodobacter</taxon>
    </lineage>
</organism>
<comment type="caution">
    <text evidence="3">The sequence shown here is derived from an EMBL/GenBank/DDBJ whole genome shotgun (WGS) entry which is preliminary data.</text>
</comment>